<dbReference type="AlphaFoldDB" id="A0A4S8J5G3"/>
<evidence type="ECO:0000313" key="5">
    <source>
        <dbReference type="Proteomes" id="UP000317650"/>
    </source>
</evidence>
<comment type="similarity">
    <text evidence="1">Belongs to the WEB family.</text>
</comment>
<organism evidence="4 5">
    <name type="scientific">Musa balbisiana</name>
    <name type="common">Banana</name>
    <dbReference type="NCBI Taxonomy" id="52838"/>
    <lineage>
        <taxon>Eukaryota</taxon>
        <taxon>Viridiplantae</taxon>
        <taxon>Streptophyta</taxon>
        <taxon>Embryophyta</taxon>
        <taxon>Tracheophyta</taxon>
        <taxon>Spermatophyta</taxon>
        <taxon>Magnoliopsida</taxon>
        <taxon>Liliopsida</taxon>
        <taxon>Zingiberales</taxon>
        <taxon>Musaceae</taxon>
        <taxon>Musa</taxon>
    </lineage>
</organism>
<comment type="caution">
    <text evidence="4">The sequence shown here is derived from an EMBL/GenBank/DDBJ whole genome shotgun (WGS) entry which is preliminary data.</text>
</comment>
<dbReference type="EMBL" id="PYDT01000007">
    <property type="protein sequence ID" value="THU56727.1"/>
    <property type="molecule type" value="Genomic_DNA"/>
</dbReference>
<reference evidence="4 5" key="1">
    <citation type="journal article" date="2019" name="Nat. Plants">
        <title>Genome sequencing of Musa balbisiana reveals subgenome evolution and function divergence in polyploid bananas.</title>
        <authorList>
            <person name="Yao X."/>
        </authorList>
    </citation>
    <scope>NUCLEOTIDE SEQUENCE [LARGE SCALE GENOMIC DNA]</scope>
    <source>
        <strain evidence="5">cv. DH-PKW</strain>
        <tissue evidence="4">Leaves</tissue>
    </source>
</reference>
<evidence type="ECO:0008006" key="6">
    <source>
        <dbReference type="Google" id="ProtNLM"/>
    </source>
</evidence>
<dbReference type="PANTHER" id="PTHR32054:SF9">
    <property type="entry name" value="OS04G0116200 PROTEIN"/>
    <property type="match status" value="1"/>
</dbReference>
<evidence type="ECO:0000256" key="3">
    <source>
        <dbReference type="SAM" id="Coils"/>
    </source>
</evidence>
<dbReference type="Proteomes" id="UP000317650">
    <property type="component" value="Chromosome 11"/>
</dbReference>
<dbReference type="GO" id="GO:0005829">
    <property type="term" value="C:cytosol"/>
    <property type="evidence" value="ECO:0007669"/>
    <property type="project" value="TreeGrafter"/>
</dbReference>
<dbReference type="STRING" id="52838.A0A4S8J5G3"/>
<keyword evidence="2 3" id="KW-0175">Coiled coil</keyword>
<dbReference type="GO" id="GO:0009904">
    <property type="term" value="P:chloroplast accumulation movement"/>
    <property type="evidence" value="ECO:0007669"/>
    <property type="project" value="TreeGrafter"/>
</dbReference>
<sequence length="214" mass="23920">MESGEGGRVEIDTSAPFGSVKEAVMLFGERVLAGEVYANRLNEIRAAANRKEHERPSLGSVIAELEDTKQNLEKANEERSKMVSCLTSLAEELERTKMELKQMKAGENERKAKDIEIEDVKFVERADQVGVETPSGGRELEFQKRRYVTFANPPSLTRVLKAEEQVLERQFSVAKENAPGKKKKKSFMPWIAALFTGKKDRRQGSAAFGRTGGL</sequence>
<evidence type="ECO:0000256" key="2">
    <source>
        <dbReference type="ARBA" id="ARBA00023054"/>
    </source>
</evidence>
<evidence type="ECO:0000313" key="4">
    <source>
        <dbReference type="EMBL" id="THU56727.1"/>
    </source>
</evidence>
<dbReference type="GO" id="GO:0009903">
    <property type="term" value="P:chloroplast avoidance movement"/>
    <property type="evidence" value="ECO:0007669"/>
    <property type="project" value="TreeGrafter"/>
</dbReference>
<proteinExistence type="inferred from homology"/>
<accession>A0A4S8J5G3</accession>
<gene>
    <name evidence="4" type="ORF">C4D60_Mb11t20250</name>
</gene>
<feature type="coiled-coil region" evidence="3">
    <location>
        <begin position="58"/>
        <end position="110"/>
    </location>
</feature>
<keyword evidence="5" id="KW-1185">Reference proteome</keyword>
<evidence type="ECO:0000256" key="1">
    <source>
        <dbReference type="ARBA" id="ARBA00005485"/>
    </source>
</evidence>
<protein>
    <recommendedName>
        <fullName evidence="6">WEB family protein</fullName>
    </recommendedName>
</protein>
<name>A0A4S8J5G3_MUSBA</name>
<dbReference type="PANTHER" id="PTHR32054">
    <property type="entry name" value="HEAVY CHAIN, PUTATIVE, EXPRESSED-RELATED-RELATED"/>
    <property type="match status" value="1"/>
</dbReference>